<dbReference type="RefSeq" id="WP_099618147.1">
    <property type="nucleotide sequence ID" value="NZ_KZ319340.1"/>
</dbReference>
<proteinExistence type="predicted"/>
<dbReference type="PANTHER" id="PTHR16222:SF17">
    <property type="entry name" value="SELENOPROTEIN J"/>
    <property type="match status" value="1"/>
</dbReference>
<name>A0A2G1VDJ8_9GAMM</name>
<protein>
    <recommendedName>
        <fullName evidence="3">ADP-ribosylglycohydrolase</fullName>
    </recommendedName>
</protein>
<accession>A0A2G1VDJ8</accession>
<dbReference type="Proteomes" id="UP000229044">
    <property type="component" value="Unassembled WGS sequence"/>
</dbReference>
<dbReference type="InterPro" id="IPR036705">
    <property type="entry name" value="Ribosyl_crysJ1_sf"/>
</dbReference>
<dbReference type="PANTHER" id="PTHR16222">
    <property type="entry name" value="ADP-RIBOSYLGLYCOHYDROLASE"/>
    <property type="match status" value="1"/>
</dbReference>
<dbReference type="Pfam" id="PF03747">
    <property type="entry name" value="ADP_ribosyl_GH"/>
    <property type="match status" value="1"/>
</dbReference>
<dbReference type="InterPro" id="IPR050792">
    <property type="entry name" value="ADP-ribosylglycohydrolase"/>
</dbReference>
<reference evidence="1 2" key="1">
    <citation type="submission" date="2017-09" db="EMBL/GenBank/DDBJ databases">
        <title>The draft genome sequences of Marinobacter guineae M3B.</title>
        <authorList>
            <person name="Cao J."/>
        </authorList>
    </citation>
    <scope>NUCLEOTIDE SEQUENCE [LARGE SCALE GENOMIC DNA]</scope>
    <source>
        <strain evidence="1 2">M3B</strain>
    </source>
</reference>
<evidence type="ECO:0000313" key="2">
    <source>
        <dbReference type="Proteomes" id="UP000229044"/>
    </source>
</evidence>
<dbReference type="InterPro" id="IPR005502">
    <property type="entry name" value="Ribosyl_crysJ1"/>
</dbReference>
<sequence>MPNNVSNNRKPSVIAALSGGWVADAASLGLHWLYDSQRIQEVGGESPEFLPPKADYFKGGFGYFAHDGKQSGDSSHYGAATGVLTDSLLAGRGELNIRDYQRRFRAFFGPGGQWQGYIDNPTRVTLNNLNTIEQKAIEQAQSSTTADLTDEQKRILVQKVLPYTRSLSGDQLAKPVRRAIDLTYHETEVQEAGVHLAETIDQHLLPESGANDMQLPAVSKLPPLVASYCGSDKLMEVTEAAVRVTNHNEDAVAWAKCAARLLDQLFQGEPMPAALDAARAEAPNQESLTNAQTGSSLGAVRAGDTFGRTCYLHEAMPVIFHILSHATSYTEAVRANIQCGGDSCGRAWIIGPAMAALHGVGGEYGIPLSWLARIKDAPAILTNIESLVNGTWAPIEQQNEPKGCPVQ</sequence>
<keyword evidence="2" id="KW-1185">Reference proteome</keyword>
<gene>
    <name evidence="1" type="ORF">CLH62_10710</name>
</gene>
<dbReference type="AlphaFoldDB" id="A0A2G1VDJ8"/>
<dbReference type="EMBL" id="NTFI01000003">
    <property type="protein sequence ID" value="PHQ24831.1"/>
    <property type="molecule type" value="Genomic_DNA"/>
</dbReference>
<comment type="caution">
    <text evidence="1">The sequence shown here is derived from an EMBL/GenBank/DDBJ whole genome shotgun (WGS) entry which is preliminary data.</text>
</comment>
<dbReference type="SUPFAM" id="SSF101478">
    <property type="entry name" value="ADP-ribosylglycohydrolase"/>
    <property type="match status" value="1"/>
</dbReference>
<evidence type="ECO:0008006" key="3">
    <source>
        <dbReference type="Google" id="ProtNLM"/>
    </source>
</evidence>
<dbReference type="Gene3D" id="1.10.4080.10">
    <property type="entry name" value="ADP-ribosylation/Crystallin J1"/>
    <property type="match status" value="1"/>
</dbReference>
<organism evidence="1 2">
    <name type="scientific">Marinobacter guineae</name>
    <dbReference type="NCBI Taxonomy" id="432303"/>
    <lineage>
        <taxon>Bacteria</taxon>
        <taxon>Pseudomonadati</taxon>
        <taxon>Pseudomonadota</taxon>
        <taxon>Gammaproteobacteria</taxon>
        <taxon>Pseudomonadales</taxon>
        <taxon>Marinobacteraceae</taxon>
        <taxon>Marinobacter</taxon>
    </lineage>
</organism>
<dbReference type="OrthoDB" id="6193578at2"/>
<evidence type="ECO:0000313" key="1">
    <source>
        <dbReference type="EMBL" id="PHQ24831.1"/>
    </source>
</evidence>